<reference evidence="2" key="1">
    <citation type="submission" date="2021-02" db="EMBL/GenBank/DDBJ databases">
        <authorList>
            <person name="Steward A R."/>
        </authorList>
    </citation>
    <scope>NUCLEOTIDE SEQUENCE</scope>
</reference>
<evidence type="ECO:0000256" key="1">
    <source>
        <dbReference type="SAM" id="SignalP"/>
    </source>
</evidence>
<keyword evidence="3" id="KW-1185">Reference proteome</keyword>
<gene>
    <name evidence="2" type="ORF">PMACD_LOCUS11184</name>
</gene>
<keyword evidence="1" id="KW-0732">Signal</keyword>
<comment type="caution">
    <text evidence="2">The sequence shown here is derived from an EMBL/GenBank/DDBJ whole genome shotgun (WGS) entry which is preliminary data.</text>
</comment>
<dbReference type="Proteomes" id="UP000663880">
    <property type="component" value="Unassembled WGS sequence"/>
</dbReference>
<accession>A0A821V3H9</accession>
<dbReference type="OrthoDB" id="6435838at2759"/>
<feature type="signal peptide" evidence="1">
    <location>
        <begin position="1"/>
        <end position="17"/>
    </location>
</feature>
<evidence type="ECO:0008006" key="4">
    <source>
        <dbReference type="Google" id="ProtNLM"/>
    </source>
</evidence>
<feature type="chain" id="PRO_5032760044" description="Cuticle protein" evidence="1">
    <location>
        <begin position="18"/>
        <end position="92"/>
    </location>
</feature>
<name>A0A821V3H9_9NEOP</name>
<evidence type="ECO:0000313" key="3">
    <source>
        <dbReference type="Proteomes" id="UP000663880"/>
    </source>
</evidence>
<proteinExistence type="predicted"/>
<protein>
    <recommendedName>
        <fullName evidence="4">Cuticle protein</fullName>
    </recommendedName>
</protein>
<dbReference type="AlphaFoldDB" id="A0A821V3H9"/>
<sequence length="92" mass="10300">MTRLLLILFAVLAVTVAEPAPGYLAHSAVYPVIHHAPLYHAPIVHHAPIYHQAPVYHHAPIYHAPIVHHSPIIAHPPVVKYKVKSHYHLFGK</sequence>
<evidence type="ECO:0000313" key="2">
    <source>
        <dbReference type="EMBL" id="CAF4899784.1"/>
    </source>
</evidence>
<dbReference type="EMBL" id="CAJOBZ010000036">
    <property type="protein sequence ID" value="CAF4899784.1"/>
    <property type="molecule type" value="Genomic_DNA"/>
</dbReference>
<organism evidence="2 3">
    <name type="scientific">Pieris macdunnoughi</name>
    <dbReference type="NCBI Taxonomy" id="345717"/>
    <lineage>
        <taxon>Eukaryota</taxon>
        <taxon>Metazoa</taxon>
        <taxon>Ecdysozoa</taxon>
        <taxon>Arthropoda</taxon>
        <taxon>Hexapoda</taxon>
        <taxon>Insecta</taxon>
        <taxon>Pterygota</taxon>
        <taxon>Neoptera</taxon>
        <taxon>Endopterygota</taxon>
        <taxon>Lepidoptera</taxon>
        <taxon>Glossata</taxon>
        <taxon>Ditrysia</taxon>
        <taxon>Papilionoidea</taxon>
        <taxon>Pieridae</taxon>
        <taxon>Pierinae</taxon>
        <taxon>Pieris</taxon>
    </lineage>
</organism>